<protein>
    <submittedName>
        <fullName evidence="2">Uncharacterized protein</fullName>
    </submittedName>
</protein>
<sequence length="302" mass="33623">MPGSPLPLDPPTAREPAPDAATRALGHDPIIHALAQRAGTDAELKLVMEAVAQGTRNEAQLQYLQFQINQMIQQRVIKEENGAAGANPDAGAAGVGPSGPVFVGRERLTEFAATGMNLHALMQDVEDLKKETDALGQDINNDRERLEKELLDAEIIATNRQRIVNFLNEQIKKHEKHVRELENKMREREKRVWKRAARLDKIEEPLREMAESLRKMTDTAAILLGQRSRLMESFEGTDLEVSGRGKLLRVMGETAALLVGQITNTREVLSRNGIVEDVRKERSGIVEDVEESGSLSDCDFYD</sequence>
<dbReference type="GeneID" id="19905284"/>
<reference evidence="3" key="1">
    <citation type="submission" date="2012-06" db="EMBL/GenBank/DDBJ databases">
        <title>The genome sequence of Coniosporium apollinis CBS 100218.</title>
        <authorList>
            <consortium name="The Broad Institute Genome Sequencing Platform"/>
            <person name="Cuomo C."/>
            <person name="Gorbushina A."/>
            <person name="Noack S."/>
            <person name="Walker B."/>
            <person name="Young S.K."/>
            <person name="Zeng Q."/>
            <person name="Gargeya S."/>
            <person name="Fitzgerald M."/>
            <person name="Haas B."/>
            <person name="Abouelleil A."/>
            <person name="Alvarado L."/>
            <person name="Arachchi H.M."/>
            <person name="Berlin A.M."/>
            <person name="Chapman S.B."/>
            <person name="Goldberg J."/>
            <person name="Griggs A."/>
            <person name="Gujja S."/>
            <person name="Hansen M."/>
            <person name="Howarth C."/>
            <person name="Imamovic A."/>
            <person name="Larimer J."/>
            <person name="McCowan C."/>
            <person name="Montmayeur A."/>
            <person name="Murphy C."/>
            <person name="Neiman D."/>
            <person name="Pearson M."/>
            <person name="Priest M."/>
            <person name="Roberts A."/>
            <person name="Saif S."/>
            <person name="Shea T."/>
            <person name="Sisk P."/>
            <person name="Sykes S."/>
            <person name="Wortman J."/>
            <person name="Nusbaum C."/>
            <person name="Birren B."/>
        </authorList>
    </citation>
    <scope>NUCLEOTIDE SEQUENCE [LARGE SCALE GENOMIC DNA]</scope>
    <source>
        <strain evidence="3">CBS 100218</strain>
    </source>
</reference>
<accession>R7Z3E7</accession>
<dbReference type="EMBL" id="JH767600">
    <property type="protein sequence ID" value="EON68715.1"/>
    <property type="molecule type" value="Genomic_DNA"/>
</dbReference>
<dbReference type="RefSeq" id="XP_007784032.1">
    <property type="nucleotide sequence ID" value="XM_007785842.1"/>
</dbReference>
<keyword evidence="1" id="KW-0175">Coiled coil</keyword>
<proteinExistence type="predicted"/>
<organism evidence="2 3">
    <name type="scientific">Coniosporium apollinis (strain CBS 100218)</name>
    <name type="common">Rock-inhabiting black yeast</name>
    <dbReference type="NCBI Taxonomy" id="1168221"/>
    <lineage>
        <taxon>Eukaryota</taxon>
        <taxon>Fungi</taxon>
        <taxon>Dikarya</taxon>
        <taxon>Ascomycota</taxon>
        <taxon>Pezizomycotina</taxon>
        <taxon>Dothideomycetes</taxon>
        <taxon>Dothideomycetes incertae sedis</taxon>
        <taxon>Coniosporium</taxon>
    </lineage>
</organism>
<gene>
    <name evidence="2" type="ORF">W97_07973</name>
</gene>
<evidence type="ECO:0000256" key="1">
    <source>
        <dbReference type="SAM" id="Coils"/>
    </source>
</evidence>
<feature type="coiled-coil region" evidence="1">
    <location>
        <begin position="118"/>
        <end position="191"/>
    </location>
</feature>
<dbReference type="AlphaFoldDB" id="R7Z3E7"/>
<name>R7Z3E7_CONA1</name>
<keyword evidence="3" id="KW-1185">Reference proteome</keyword>
<evidence type="ECO:0000313" key="2">
    <source>
        <dbReference type="EMBL" id="EON68715.1"/>
    </source>
</evidence>
<dbReference type="Proteomes" id="UP000016924">
    <property type="component" value="Unassembled WGS sequence"/>
</dbReference>
<dbReference type="HOGENOM" id="CLU_921379_0_0_1"/>
<evidence type="ECO:0000313" key="3">
    <source>
        <dbReference type="Proteomes" id="UP000016924"/>
    </source>
</evidence>
<dbReference type="OrthoDB" id="10440137at2759"/>